<reference evidence="2 3" key="1">
    <citation type="journal article" date="2012" name="Proc. Natl. Acad. Sci. U.S.A.">
        <title>Genome and physiology of a model Epsilonproteobacterium responsible for sulfide detoxification in marine oxygen depletion zones.</title>
        <authorList>
            <person name="Grote J."/>
            <person name="Schott T."/>
            <person name="Bruckner C.G."/>
            <person name="Glockner F.O."/>
            <person name="Jost G."/>
            <person name="Teeling H."/>
            <person name="Labrenz M."/>
            <person name="Jurgens K."/>
        </authorList>
    </citation>
    <scope>NUCLEOTIDE SEQUENCE [LARGE SCALE GENOMIC DNA]</scope>
    <source>
        <strain evidence="2 3">GD1</strain>
    </source>
</reference>
<dbReference type="RefSeq" id="WP_008340747.1">
    <property type="nucleotide sequence ID" value="NZ_AFRZ01000001.1"/>
</dbReference>
<proteinExistence type="predicted"/>
<dbReference type="Proteomes" id="UP000006431">
    <property type="component" value="Unassembled WGS sequence"/>
</dbReference>
<keyword evidence="1" id="KW-0812">Transmembrane</keyword>
<organism evidence="2 3">
    <name type="scientific">Sulfurimonas gotlandica (strain DSM 19862 / JCM 16533 / GD1)</name>
    <dbReference type="NCBI Taxonomy" id="929558"/>
    <lineage>
        <taxon>Bacteria</taxon>
        <taxon>Pseudomonadati</taxon>
        <taxon>Campylobacterota</taxon>
        <taxon>Epsilonproteobacteria</taxon>
        <taxon>Campylobacterales</taxon>
        <taxon>Sulfurimonadaceae</taxon>
        <taxon>Sulfurimonas</taxon>
    </lineage>
</organism>
<evidence type="ECO:0000256" key="1">
    <source>
        <dbReference type="SAM" id="Phobius"/>
    </source>
</evidence>
<evidence type="ECO:0008006" key="4">
    <source>
        <dbReference type="Google" id="ProtNLM"/>
    </source>
</evidence>
<dbReference type="OrthoDB" id="5356091at2"/>
<evidence type="ECO:0000313" key="3">
    <source>
        <dbReference type="Proteomes" id="UP000006431"/>
    </source>
</evidence>
<feature type="transmembrane region" description="Helical" evidence="1">
    <location>
        <begin position="6"/>
        <end position="21"/>
    </location>
</feature>
<protein>
    <recommendedName>
        <fullName evidence="4">Prokaryotic metallothionein</fullName>
    </recommendedName>
</protein>
<dbReference type="HOGENOM" id="CLU_168222_2_1_7"/>
<dbReference type="InterPro" id="IPR049708">
    <property type="entry name" value="PP0621-like"/>
</dbReference>
<dbReference type="AlphaFoldDB" id="H1FX77"/>
<evidence type="ECO:0000313" key="2">
    <source>
        <dbReference type="EMBL" id="EHP29387.1"/>
    </source>
</evidence>
<keyword evidence="1" id="KW-1133">Transmembrane helix</keyword>
<name>H1FX77_SULGG</name>
<dbReference type="STRING" id="929558.SMGD1_0860"/>
<keyword evidence="1" id="KW-0472">Membrane</keyword>
<dbReference type="NCBIfam" id="NF041023">
    <property type="entry name" value="PP0621_fam"/>
    <property type="match status" value="1"/>
</dbReference>
<accession>H1FX77</accession>
<dbReference type="eggNOG" id="ENOG5033BBV">
    <property type="taxonomic scope" value="Bacteria"/>
</dbReference>
<gene>
    <name evidence="2" type="ORF">SMGD1_0860</name>
</gene>
<sequence length="79" mass="9143">MSPQWIVVIVLIAVVYFIFIKKRPALRQNKKSSSEKKSKEEVQSNDMIECAECGIYCEVDDTILSNNKYYCSQECLKKS</sequence>
<dbReference type="EMBL" id="AFRZ01000001">
    <property type="protein sequence ID" value="EHP29387.1"/>
    <property type="molecule type" value="Genomic_DNA"/>
</dbReference>
<comment type="caution">
    <text evidence="2">The sequence shown here is derived from an EMBL/GenBank/DDBJ whole genome shotgun (WGS) entry which is preliminary data.</text>
</comment>
<keyword evidence="3" id="KW-1185">Reference proteome</keyword>
<dbReference type="PATRIC" id="fig|929558.5.peg.859"/>